<organism evidence="2">
    <name type="scientific">Hydrogenophaga sp. PL2G6</name>
    <dbReference type="NCBI Taxonomy" id="503997"/>
    <lineage>
        <taxon>Bacteria</taxon>
        <taxon>Pseudomonadati</taxon>
        <taxon>Pseudomonadota</taxon>
        <taxon>Betaproteobacteria</taxon>
        <taxon>Burkholderiales</taxon>
        <taxon>Comamonadaceae</taxon>
        <taxon>Hydrogenophaga</taxon>
    </lineage>
</organism>
<keyword evidence="1" id="KW-0472">Membrane</keyword>
<sequence length="75" mass="8151">MIFACVVVGLLFIAGGAWILRRNQKAPLLSRILEVSEGRLHSSRSLLLGIVLVGLGLALIFGCLGYWFPSYYLGA</sequence>
<proteinExistence type="predicted"/>
<keyword evidence="1" id="KW-0812">Transmembrane</keyword>
<dbReference type="AlphaFoldDB" id="B4Y329"/>
<feature type="transmembrane region" description="Helical" evidence="1">
    <location>
        <begin position="46"/>
        <end position="68"/>
    </location>
</feature>
<evidence type="ECO:0000256" key="1">
    <source>
        <dbReference type="SAM" id="Phobius"/>
    </source>
</evidence>
<evidence type="ECO:0000313" key="2">
    <source>
        <dbReference type="EMBL" id="ACB13005.1"/>
    </source>
</evidence>
<protein>
    <submittedName>
        <fullName evidence="2">Uncharacterized protein</fullName>
    </submittedName>
</protein>
<keyword evidence="1" id="KW-1133">Transmembrane helix</keyword>
<dbReference type="EMBL" id="EU327989">
    <property type="protein sequence ID" value="ACB13005.1"/>
    <property type="molecule type" value="Genomic_DNA"/>
</dbReference>
<accession>B4Y329</accession>
<reference evidence="2" key="1">
    <citation type="journal article" date="2008" name="J. Bacteriol.">
        <title>The evolution of class 1 integrons and the rise of antibiotic resistance.</title>
        <authorList>
            <person name="Gillings M."/>
            <person name="Boucher Y."/>
            <person name="Labbate M."/>
            <person name="Holmes A."/>
            <person name="Krishnan S."/>
            <person name="Holley M."/>
            <person name="Stokes H.W."/>
        </authorList>
    </citation>
    <scope>NUCLEOTIDE SEQUENCE</scope>
</reference>
<name>B4Y329_9BURK</name>